<dbReference type="InterPro" id="IPR020613">
    <property type="entry name" value="Thiolase_CS"/>
</dbReference>
<dbReference type="InterPro" id="IPR020610">
    <property type="entry name" value="Thiolase_AS"/>
</dbReference>
<sequence>MAFRSTVPRLAKNAALDAVLKKSPSDVVFTTALRTPIARMNKGFKHAYPEELLAHVYQRTRERLEARGVDISIIEDICAGTVLAELGGAKSGRLAALHAGMPITSAYRTTNRQCASSVQSITDIGSAIQTGAIRVGIAAGFESMSKDWETKAIPVKLSPAMAKSPNQDARDCLMSMGMTSENVAERFGVGRQRQDAFAAQSHARAHAAQEDGRLAQEIEPIEVRWVEEDGTETTRLISKDEGIRHGTTAEKLSQLKPVFKPDGCSTAGNSSQVSDGAVALTMARRDVAEAAGMEILGKWVATSTMGVKPDEMGIGPARSTPKLLTRLGLDVKDIDLWEINEAFASQALMTLDALKISEENVNVKGGAIALGHPLGASGGRLTTSLLSELRRTGKQTGVVSLCCGTGYGVSALIVAE</sequence>
<dbReference type="InterPro" id="IPR050215">
    <property type="entry name" value="Thiolase-like_sf_Thiolase"/>
</dbReference>
<evidence type="ECO:0000256" key="2">
    <source>
        <dbReference type="ARBA" id="ARBA00010982"/>
    </source>
</evidence>
<evidence type="ECO:0000256" key="5">
    <source>
        <dbReference type="ARBA" id="ARBA00024073"/>
    </source>
</evidence>
<dbReference type="EC" id="2.3.1.16" evidence="5"/>
<keyword evidence="4 8" id="KW-0012">Acyltransferase</keyword>
<dbReference type="InterPro" id="IPR016039">
    <property type="entry name" value="Thiolase-like"/>
</dbReference>
<proteinExistence type="inferred from homology"/>
<dbReference type="PANTHER" id="PTHR43853">
    <property type="entry name" value="3-KETOACYL-COA THIOLASE, PEROXISOMAL"/>
    <property type="match status" value="1"/>
</dbReference>
<name>A0A316U8Y8_9BASI</name>
<gene>
    <name evidence="11" type="ORF">BCV69DRAFT_268875</name>
</gene>
<dbReference type="STRING" id="1684307.A0A316U8Y8"/>
<accession>A0A316U8Y8</accession>
<dbReference type="InterPro" id="IPR020617">
    <property type="entry name" value="Thiolase_C"/>
</dbReference>
<evidence type="ECO:0000256" key="3">
    <source>
        <dbReference type="ARBA" id="ARBA00022679"/>
    </source>
</evidence>
<protein>
    <recommendedName>
        <fullName evidence="5">acetyl-CoA C-acyltransferase</fullName>
        <ecNumber evidence="5">2.3.1.16</ecNumber>
    </recommendedName>
</protein>
<dbReference type="PROSITE" id="PS00099">
    <property type="entry name" value="THIOLASE_3"/>
    <property type="match status" value="1"/>
</dbReference>
<reference evidence="11 12" key="1">
    <citation type="journal article" date="2018" name="Mol. Biol. Evol.">
        <title>Broad Genomic Sampling Reveals a Smut Pathogenic Ancestry of the Fungal Clade Ustilaginomycotina.</title>
        <authorList>
            <person name="Kijpornyongpan T."/>
            <person name="Mondo S.J."/>
            <person name="Barry K."/>
            <person name="Sandor L."/>
            <person name="Lee J."/>
            <person name="Lipzen A."/>
            <person name="Pangilinan J."/>
            <person name="LaButti K."/>
            <person name="Hainaut M."/>
            <person name="Henrissat B."/>
            <person name="Grigoriev I.V."/>
            <person name="Spatafora J.W."/>
            <person name="Aime M.C."/>
        </authorList>
    </citation>
    <scope>NUCLEOTIDE SEQUENCE [LARGE SCALE GENOMIC DNA]</scope>
    <source>
        <strain evidence="11 12">MCA 4718</strain>
    </source>
</reference>
<dbReference type="SUPFAM" id="SSF53901">
    <property type="entry name" value="Thiolase-like"/>
    <property type="match status" value="2"/>
</dbReference>
<comment type="pathway">
    <text evidence="1">Lipid metabolism; fatty acid metabolism.</text>
</comment>
<evidence type="ECO:0000256" key="8">
    <source>
        <dbReference type="RuleBase" id="RU003557"/>
    </source>
</evidence>
<dbReference type="NCBIfam" id="TIGR01930">
    <property type="entry name" value="AcCoA-C-Actrans"/>
    <property type="match status" value="1"/>
</dbReference>
<feature type="domain" description="Thiolase C-terminal" evidence="10">
    <location>
        <begin position="295"/>
        <end position="413"/>
    </location>
</feature>
<dbReference type="CDD" id="cd00751">
    <property type="entry name" value="thiolase"/>
    <property type="match status" value="1"/>
</dbReference>
<dbReference type="AlphaFoldDB" id="A0A316U8Y8"/>
<dbReference type="GO" id="GO:0010124">
    <property type="term" value="P:phenylacetate catabolic process"/>
    <property type="evidence" value="ECO:0007669"/>
    <property type="project" value="TreeGrafter"/>
</dbReference>
<dbReference type="EMBL" id="KZ819325">
    <property type="protein sequence ID" value="PWN21298.1"/>
    <property type="molecule type" value="Genomic_DNA"/>
</dbReference>
<feature type="active site" description="Proton acceptor" evidence="7">
    <location>
        <position position="372"/>
    </location>
</feature>
<keyword evidence="3 8" id="KW-0808">Transferase</keyword>
<comment type="similarity">
    <text evidence="2 8">Belongs to the thiolase-like superfamily. Thiolase family.</text>
</comment>
<evidence type="ECO:0000256" key="1">
    <source>
        <dbReference type="ARBA" id="ARBA00004872"/>
    </source>
</evidence>
<dbReference type="GeneID" id="37012610"/>
<dbReference type="Pfam" id="PF02803">
    <property type="entry name" value="Thiolase_C"/>
    <property type="match status" value="1"/>
</dbReference>
<evidence type="ECO:0000256" key="7">
    <source>
        <dbReference type="PIRSR" id="PIRSR000429-1"/>
    </source>
</evidence>
<dbReference type="GO" id="GO:0006635">
    <property type="term" value="P:fatty acid beta-oxidation"/>
    <property type="evidence" value="ECO:0007669"/>
    <property type="project" value="TreeGrafter"/>
</dbReference>
<dbReference type="GO" id="GO:0003988">
    <property type="term" value="F:acetyl-CoA C-acyltransferase activity"/>
    <property type="evidence" value="ECO:0007669"/>
    <property type="project" value="UniProtKB-EC"/>
</dbReference>
<organism evidence="11 12">
    <name type="scientific">Pseudomicrostroma glucosiphilum</name>
    <dbReference type="NCBI Taxonomy" id="1684307"/>
    <lineage>
        <taxon>Eukaryota</taxon>
        <taxon>Fungi</taxon>
        <taxon>Dikarya</taxon>
        <taxon>Basidiomycota</taxon>
        <taxon>Ustilaginomycotina</taxon>
        <taxon>Exobasidiomycetes</taxon>
        <taxon>Microstromatales</taxon>
        <taxon>Microstromatales incertae sedis</taxon>
        <taxon>Pseudomicrostroma</taxon>
    </lineage>
</organism>
<dbReference type="RefSeq" id="XP_025348458.1">
    <property type="nucleotide sequence ID" value="XM_025490876.1"/>
</dbReference>
<dbReference type="InterPro" id="IPR002155">
    <property type="entry name" value="Thiolase"/>
</dbReference>
<dbReference type="PANTHER" id="PTHR43853:SF5">
    <property type="entry name" value="ACETYL-COA C-ACETYLTRANSFERASE"/>
    <property type="match status" value="1"/>
</dbReference>
<dbReference type="GO" id="GO:0005777">
    <property type="term" value="C:peroxisome"/>
    <property type="evidence" value="ECO:0007669"/>
    <property type="project" value="TreeGrafter"/>
</dbReference>
<comment type="catalytic activity">
    <reaction evidence="6">
        <text>an acyl-CoA + acetyl-CoA = a 3-oxoacyl-CoA + CoA</text>
        <dbReference type="Rhea" id="RHEA:21564"/>
        <dbReference type="ChEBI" id="CHEBI:57287"/>
        <dbReference type="ChEBI" id="CHEBI:57288"/>
        <dbReference type="ChEBI" id="CHEBI:58342"/>
        <dbReference type="ChEBI" id="CHEBI:90726"/>
        <dbReference type="EC" id="2.3.1.16"/>
    </reaction>
</comment>
<dbReference type="PIRSF" id="PIRSF000429">
    <property type="entry name" value="Ac-CoA_Ac_transf"/>
    <property type="match status" value="1"/>
</dbReference>
<evidence type="ECO:0000313" key="12">
    <source>
        <dbReference type="Proteomes" id="UP000245942"/>
    </source>
</evidence>
<dbReference type="OrthoDB" id="5404651at2759"/>
<feature type="active site" description="Proton acceptor" evidence="7">
    <location>
        <position position="402"/>
    </location>
</feature>
<dbReference type="InterPro" id="IPR020616">
    <property type="entry name" value="Thiolase_N"/>
</dbReference>
<feature type="active site" description="Acyl-thioester intermediate" evidence="7">
    <location>
        <position position="114"/>
    </location>
</feature>
<keyword evidence="12" id="KW-1185">Reference proteome</keyword>
<evidence type="ECO:0000259" key="9">
    <source>
        <dbReference type="Pfam" id="PF00108"/>
    </source>
</evidence>
<feature type="domain" description="Thiolase N-terminal" evidence="9">
    <location>
        <begin position="27"/>
        <end position="285"/>
    </location>
</feature>
<dbReference type="PROSITE" id="PS00737">
    <property type="entry name" value="THIOLASE_2"/>
    <property type="match status" value="1"/>
</dbReference>
<dbReference type="Gene3D" id="3.40.47.10">
    <property type="match status" value="2"/>
</dbReference>
<evidence type="ECO:0000256" key="4">
    <source>
        <dbReference type="ARBA" id="ARBA00023315"/>
    </source>
</evidence>
<evidence type="ECO:0000256" key="6">
    <source>
        <dbReference type="ARBA" id="ARBA00047605"/>
    </source>
</evidence>
<dbReference type="Pfam" id="PF00108">
    <property type="entry name" value="Thiolase_N"/>
    <property type="match status" value="1"/>
</dbReference>
<evidence type="ECO:0000259" key="10">
    <source>
        <dbReference type="Pfam" id="PF02803"/>
    </source>
</evidence>
<dbReference type="Proteomes" id="UP000245942">
    <property type="component" value="Unassembled WGS sequence"/>
</dbReference>
<evidence type="ECO:0000313" key="11">
    <source>
        <dbReference type="EMBL" id="PWN21298.1"/>
    </source>
</evidence>